<protein>
    <recommendedName>
        <fullName evidence="3">Secreted protein</fullName>
    </recommendedName>
</protein>
<keyword evidence="1" id="KW-0732">Signal</keyword>
<name>A0A7S1N039_9EUGL</name>
<accession>A0A7S1N039</accession>
<dbReference type="AlphaFoldDB" id="A0A7S1N039"/>
<gene>
    <name evidence="2" type="ORF">EGYM00392_LOCUS62</name>
</gene>
<organism evidence="2">
    <name type="scientific">Eutreptiella gymnastica</name>
    <dbReference type="NCBI Taxonomy" id="73025"/>
    <lineage>
        <taxon>Eukaryota</taxon>
        <taxon>Discoba</taxon>
        <taxon>Euglenozoa</taxon>
        <taxon>Euglenida</taxon>
        <taxon>Spirocuta</taxon>
        <taxon>Euglenophyceae</taxon>
        <taxon>Eutreptiales</taxon>
        <taxon>Eutreptiaceae</taxon>
        <taxon>Eutreptiella</taxon>
    </lineage>
</organism>
<dbReference type="EMBL" id="HBGA01000116">
    <property type="protein sequence ID" value="CAD8989023.1"/>
    <property type="molecule type" value="Transcribed_RNA"/>
</dbReference>
<feature type="non-terminal residue" evidence="2">
    <location>
        <position position="163"/>
    </location>
</feature>
<reference evidence="2" key="1">
    <citation type="submission" date="2021-01" db="EMBL/GenBank/DDBJ databases">
        <authorList>
            <person name="Corre E."/>
            <person name="Pelletier E."/>
            <person name="Niang G."/>
            <person name="Scheremetjew M."/>
            <person name="Finn R."/>
            <person name="Kale V."/>
            <person name="Holt S."/>
            <person name="Cochrane G."/>
            <person name="Meng A."/>
            <person name="Brown T."/>
            <person name="Cohen L."/>
        </authorList>
    </citation>
    <scope>NUCLEOTIDE SEQUENCE</scope>
    <source>
        <strain evidence="2">NIES-381</strain>
    </source>
</reference>
<sequence length="163" mass="17841">MTLILILLGVHIGTTMGRSLEPWQPLSSHSHRLDSAPGMVGHSDNIFGVTRMVLRGVVTEHCPVLTAGDSQGGDWTANPTPLRRRRNLNNRTLTHATAPDIRRPQWPSATAFTFGCVAELEPSSPPWPFPAELTFFFVLAKCTVQLEAVQSFALRGSPGMIEN</sequence>
<evidence type="ECO:0000256" key="1">
    <source>
        <dbReference type="SAM" id="SignalP"/>
    </source>
</evidence>
<feature type="signal peptide" evidence="1">
    <location>
        <begin position="1"/>
        <end position="17"/>
    </location>
</feature>
<proteinExistence type="predicted"/>
<evidence type="ECO:0000313" key="2">
    <source>
        <dbReference type="EMBL" id="CAD8989023.1"/>
    </source>
</evidence>
<evidence type="ECO:0008006" key="3">
    <source>
        <dbReference type="Google" id="ProtNLM"/>
    </source>
</evidence>
<feature type="chain" id="PRO_5030587953" description="Secreted protein" evidence="1">
    <location>
        <begin position="18"/>
        <end position="163"/>
    </location>
</feature>